<evidence type="ECO:0000313" key="6">
    <source>
        <dbReference type="RefSeq" id="XP_065659746.1"/>
    </source>
</evidence>
<dbReference type="RefSeq" id="XP_065659746.1">
    <property type="nucleotide sequence ID" value="XM_065803674.1"/>
</dbReference>
<gene>
    <name evidence="5 6 7" type="primary">LOC100213201</name>
</gene>
<feature type="region of interest" description="Disordered" evidence="2">
    <location>
        <begin position="631"/>
        <end position="681"/>
    </location>
</feature>
<dbReference type="RefSeq" id="XP_065659745.1">
    <property type="nucleotide sequence ID" value="XM_065803673.1"/>
</dbReference>
<dbReference type="GeneID" id="100213201"/>
<evidence type="ECO:0000313" key="7">
    <source>
        <dbReference type="RefSeq" id="XP_065659747.1"/>
    </source>
</evidence>
<proteinExistence type="predicted"/>
<evidence type="ECO:0000256" key="1">
    <source>
        <dbReference type="SAM" id="Coils"/>
    </source>
</evidence>
<feature type="region of interest" description="Disordered" evidence="2">
    <location>
        <begin position="688"/>
        <end position="707"/>
    </location>
</feature>
<feature type="chain" id="PRO_5045025934" evidence="3">
    <location>
        <begin position="18"/>
        <end position="1724"/>
    </location>
</feature>
<keyword evidence="3" id="KW-0732">Signal</keyword>
<reference evidence="5 6" key="1">
    <citation type="submission" date="2025-05" db="UniProtKB">
        <authorList>
            <consortium name="RefSeq"/>
        </authorList>
    </citation>
    <scope>IDENTIFICATION</scope>
</reference>
<protein>
    <submittedName>
        <fullName evidence="5 6">Uncharacterized protein LOC100213201 isoform X2</fullName>
    </submittedName>
</protein>
<feature type="compositionally biased region" description="Polar residues" evidence="2">
    <location>
        <begin position="631"/>
        <end position="670"/>
    </location>
</feature>
<keyword evidence="1" id="KW-0175">Coiled coil</keyword>
<dbReference type="Proteomes" id="UP001652625">
    <property type="component" value="Chromosome 08"/>
</dbReference>
<name>A0ABM4CDJ1_HYDVU</name>
<sequence>MLFVVLVLIQVVCFAETKYDYLKPHHDKRTLSSLLSQNGLPSFEDLFGKKSSDGSTSYQVFGCTIKSTKKGCLWTLIPDKTCAEKLSLGKVFELLASKKLESLQSLTKSTFSPGAFSVKQLVLNTCDSKKGDVEFSCSVAKPFDVINDKVQIINGNLNLKFNYLDLQKKFSFNKLEFDIKGAIEIAGEIVTVQVKKDKTSSSSVLNMSADKIKVTDFSKFFLKTKEEALAERIAGKEDLNGDAIVSKGGMFSNMIIGKPVIKILRSEDGSYEIILSGKVTGINGLGGISGLLVVQKPDNGPVAVAVVASLKNIQPLKVISTIIKKDINDIDILKDLELDISVEYANKEIQSLKNSEIKNLLSATIPNHPTKFLEGTVISLNIPINKIIKKIGSPANLNNVPKDMAFQVVIKSEKLSFVFPPNLFEDGINILAALAPKAFDLLQKYVFKSNFKILFKKYDVNIKTKQVDISISIPDKISLGNSFIFVENAAFELKLDGDRDFSFLLKAELKVGDSSIKIEVVKKKEKFELKGSIGLLSSTNLISLFGNKGLNDAIKSKMSNLDFGIQDLTITAQFGLGVSKEIRIIGNPILFNWNGMKFEAYMLSKQAPLSEVSKLSENFLTNTENQIAQLSNESYLTDINPSTNESYSTDTNPSTSESYSTDTNSYNVNFPKSKRNNIVPDEKIDYEDNQDEQDEQEGDEGSAFSSADIKNESFDNKLTTKVQSVDASKRIMSEKQMGLAIFLKDIRLDSILEHLIKKKYMGTNWMVNLNIALIISNTETNLFTLPEVKKAVETVKKGIYFHGTMKIPEDCLQNKLCELAKKKMPKDTIFFITAGYQERVFFLKAGYNGALKLTDVAVLNSAYFSLKVGTTNEFSLNGKLTLRLEPKSLEFEVSITLDVSGGLKLEGTMNGLWHNPFGIPKFAFGNVGISVTLQVLPVFAFRGFELAGEVRLGIPGNEIIARAAGGMDMGSTDNYLYGNINKLSMGACSKAFGYDLNLPQVILDSGFPEGLTIGFSSNKKGKVIKQLDTKVNFGFQLQGMLNVLGFRVKSLVIINENLLQVDCELSPIEIFKGALKLTRTLENKNYGPKIAIKISRNSAKFYIQGAISILGISSAITIDIGDQGMKFDVSGNLFDIIAANLSVKAPYSPQMTLDRAGFQVSACLSTGVNEATKEANDVVDDAVKKADEIDSDTNKKISEHSLQYNEIASTKESLDNIGIKLFKKMTLTFDEISQYQSKIENSCTKQCHKETGYFAKNWCSANCVLDKGEASIRIEGKKEKQTIRAMNYASFEDVSKKTNIIFDKNKKFLDDFRASAKKAVKEGWKDLKQAGSAAKKKIKKFANTITKKIIQIHHICFDTSLEVASKGCFGIKINVTFGGKNGAHEIKACFETGFMKSIGKAITNKLYPAVQKIEENFKLMKAKIFSFGKDSKELSKEKLWNEKEVKMLEEEINKNDDNDEKDVANSTEITKKDNLNKNISMDDIKRQIYNEFNIVSLTDEDVLDALDINPDYTLEINFAKNESVDISDLTHEMISEENKCKLAQGLVRNYEKISDELNEMMAFLDNQKQLHKKQCLEASHKYNSLEKTAIEKCKQAKCNERQRDKLVFLAHSLTHAHMTRTKKLDADFEAIGKRLIESEKERMARNIDSRGMSVKKFLSKLKHFTETASLVPSITNENRLRLSASYKAVQDLLESNQPYKEAVRSFQSMKNNLTYLRENIPCAA</sequence>
<evidence type="ECO:0000313" key="5">
    <source>
        <dbReference type="RefSeq" id="XP_065659745.1"/>
    </source>
</evidence>
<evidence type="ECO:0000313" key="4">
    <source>
        <dbReference type="Proteomes" id="UP001652625"/>
    </source>
</evidence>
<feature type="compositionally biased region" description="Acidic residues" evidence="2">
    <location>
        <begin position="688"/>
        <end position="700"/>
    </location>
</feature>
<feature type="signal peptide" evidence="3">
    <location>
        <begin position="1"/>
        <end position="17"/>
    </location>
</feature>
<accession>A0ABM4CDJ1</accession>
<evidence type="ECO:0000256" key="2">
    <source>
        <dbReference type="SAM" id="MobiDB-lite"/>
    </source>
</evidence>
<dbReference type="RefSeq" id="XP_065659747.1">
    <property type="nucleotide sequence ID" value="XM_065803675.1"/>
</dbReference>
<organism evidence="4 7">
    <name type="scientific">Hydra vulgaris</name>
    <name type="common">Hydra</name>
    <name type="synonym">Hydra attenuata</name>
    <dbReference type="NCBI Taxonomy" id="6087"/>
    <lineage>
        <taxon>Eukaryota</taxon>
        <taxon>Metazoa</taxon>
        <taxon>Cnidaria</taxon>
        <taxon>Hydrozoa</taxon>
        <taxon>Hydroidolina</taxon>
        <taxon>Anthoathecata</taxon>
        <taxon>Aplanulata</taxon>
        <taxon>Hydridae</taxon>
        <taxon>Hydra</taxon>
    </lineage>
</organism>
<keyword evidence="4" id="KW-1185">Reference proteome</keyword>
<feature type="coiled-coil region" evidence="1">
    <location>
        <begin position="1547"/>
        <end position="1574"/>
    </location>
</feature>
<evidence type="ECO:0000256" key="3">
    <source>
        <dbReference type="SAM" id="SignalP"/>
    </source>
</evidence>